<evidence type="ECO:0000259" key="6">
    <source>
        <dbReference type="PROSITE" id="PS50178"/>
    </source>
</evidence>
<dbReference type="PANTHER" id="PTHR43102:SF2">
    <property type="entry name" value="GAF DOMAIN-CONTAINING PROTEIN"/>
    <property type="match status" value="1"/>
</dbReference>
<dbReference type="InterPro" id="IPR013083">
    <property type="entry name" value="Znf_RING/FYVE/PHD"/>
</dbReference>
<name>A0A8K1C9M4_PYTOL</name>
<feature type="compositionally biased region" description="Low complexity" evidence="5">
    <location>
        <begin position="573"/>
        <end position="582"/>
    </location>
</feature>
<evidence type="ECO:0000256" key="4">
    <source>
        <dbReference type="PROSITE-ProRule" id="PRU00091"/>
    </source>
</evidence>
<dbReference type="InterPro" id="IPR000306">
    <property type="entry name" value="Znf_FYVE"/>
</dbReference>
<feature type="region of interest" description="Disordered" evidence="5">
    <location>
        <begin position="878"/>
        <end position="959"/>
    </location>
</feature>
<reference evidence="7" key="1">
    <citation type="submission" date="2019-03" db="EMBL/GenBank/DDBJ databases">
        <title>Long read genome sequence of the mycoparasitic Pythium oligandrum ATCC 38472 isolated from sugarbeet rhizosphere.</title>
        <authorList>
            <person name="Gaulin E."/>
        </authorList>
    </citation>
    <scope>NUCLEOTIDE SEQUENCE</scope>
    <source>
        <strain evidence="7">ATCC 38472_TT</strain>
    </source>
</reference>
<dbReference type="Gene3D" id="3.30.40.10">
    <property type="entry name" value="Zinc/RING finger domain, C3HC4 (zinc finger)"/>
    <property type="match status" value="1"/>
</dbReference>
<feature type="region of interest" description="Disordered" evidence="5">
    <location>
        <begin position="748"/>
        <end position="816"/>
    </location>
</feature>
<evidence type="ECO:0000256" key="3">
    <source>
        <dbReference type="ARBA" id="ARBA00022833"/>
    </source>
</evidence>
<evidence type="ECO:0000256" key="5">
    <source>
        <dbReference type="SAM" id="MobiDB-lite"/>
    </source>
</evidence>
<accession>A0A8K1C9M4</accession>
<dbReference type="InterPro" id="IPR011011">
    <property type="entry name" value="Znf_FYVE_PHD"/>
</dbReference>
<feature type="region of interest" description="Disordered" evidence="5">
    <location>
        <begin position="352"/>
        <end position="374"/>
    </location>
</feature>
<protein>
    <recommendedName>
        <fullName evidence="6">FYVE-type domain-containing protein</fullName>
    </recommendedName>
</protein>
<evidence type="ECO:0000313" key="7">
    <source>
        <dbReference type="EMBL" id="TMW59014.1"/>
    </source>
</evidence>
<dbReference type="SUPFAM" id="SSF57903">
    <property type="entry name" value="FYVE/PHD zinc finger"/>
    <property type="match status" value="1"/>
</dbReference>
<evidence type="ECO:0000313" key="8">
    <source>
        <dbReference type="Proteomes" id="UP000794436"/>
    </source>
</evidence>
<keyword evidence="3" id="KW-0862">Zinc</keyword>
<keyword evidence="1" id="KW-0479">Metal-binding</keyword>
<feature type="domain" description="FYVE-type" evidence="6">
    <location>
        <begin position="279"/>
        <end position="338"/>
    </location>
</feature>
<dbReference type="AlphaFoldDB" id="A0A8K1C9M4"/>
<dbReference type="Pfam" id="PF01363">
    <property type="entry name" value="FYVE"/>
    <property type="match status" value="1"/>
</dbReference>
<evidence type="ECO:0000256" key="1">
    <source>
        <dbReference type="ARBA" id="ARBA00022723"/>
    </source>
</evidence>
<feature type="compositionally biased region" description="Polar residues" evidence="5">
    <location>
        <begin position="536"/>
        <end position="549"/>
    </location>
</feature>
<feature type="compositionally biased region" description="Basic and acidic residues" evidence="5">
    <location>
        <begin position="665"/>
        <end position="678"/>
    </location>
</feature>
<evidence type="ECO:0000256" key="2">
    <source>
        <dbReference type="ARBA" id="ARBA00022771"/>
    </source>
</evidence>
<dbReference type="PANTHER" id="PTHR43102">
    <property type="entry name" value="SLR1143 PROTEIN"/>
    <property type="match status" value="1"/>
</dbReference>
<dbReference type="EMBL" id="SPLM01000110">
    <property type="protein sequence ID" value="TMW59014.1"/>
    <property type="molecule type" value="Genomic_DNA"/>
</dbReference>
<feature type="compositionally biased region" description="Basic and acidic residues" evidence="5">
    <location>
        <begin position="596"/>
        <end position="607"/>
    </location>
</feature>
<proteinExistence type="predicted"/>
<dbReference type="GO" id="GO:0008270">
    <property type="term" value="F:zinc ion binding"/>
    <property type="evidence" value="ECO:0007669"/>
    <property type="project" value="UniProtKB-KW"/>
</dbReference>
<feature type="region of interest" description="Disordered" evidence="5">
    <location>
        <begin position="573"/>
        <end position="607"/>
    </location>
</feature>
<keyword evidence="8" id="KW-1185">Reference proteome</keyword>
<feature type="region of interest" description="Disordered" evidence="5">
    <location>
        <begin position="662"/>
        <end position="724"/>
    </location>
</feature>
<comment type="caution">
    <text evidence="7">The sequence shown here is derived from an EMBL/GenBank/DDBJ whole genome shotgun (WGS) entry which is preliminary data.</text>
</comment>
<dbReference type="Proteomes" id="UP000794436">
    <property type="component" value="Unassembled WGS sequence"/>
</dbReference>
<feature type="compositionally biased region" description="Polar residues" evidence="5">
    <location>
        <begin position="352"/>
        <end position="361"/>
    </location>
</feature>
<feature type="region of interest" description="Disordered" evidence="5">
    <location>
        <begin position="531"/>
        <end position="553"/>
    </location>
</feature>
<organism evidence="7 8">
    <name type="scientific">Pythium oligandrum</name>
    <name type="common">Mycoparasitic fungus</name>
    <dbReference type="NCBI Taxonomy" id="41045"/>
    <lineage>
        <taxon>Eukaryota</taxon>
        <taxon>Sar</taxon>
        <taxon>Stramenopiles</taxon>
        <taxon>Oomycota</taxon>
        <taxon>Peronosporomycetes</taxon>
        <taxon>Pythiales</taxon>
        <taxon>Pythiaceae</taxon>
        <taxon>Pythium</taxon>
    </lineage>
</organism>
<dbReference type="OrthoDB" id="165487at2759"/>
<dbReference type="SMART" id="SM00064">
    <property type="entry name" value="FYVE"/>
    <property type="match status" value="1"/>
</dbReference>
<feature type="compositionally biased region" description="Polar residues" evidence="5">
    <location>
        <begin position="935"/>
        <end position="948"/>
    </location>
</feature>
<keyword evidence="2 4" id="KW-0863">Zinc-finger</keyword>
<dbReference type="InterPro" id="IPR017455">
    <property type="entry name" value="Znf_FYVE-rel"/>
</dbReference>
<dbReference type="CDD" id="cd00065">
    <property type="entry name" value="FYVE_like_SF"/>
    <property type="match status" value="1"/>
</dbReference>
<sequence>MLEFPLPESFFPQIALNADEVKYYKRLGKERLDQLMRIAEDADYAYKWTDLKTKYGTSVQKTQFLDFRPANKATYASVLVKSSVLIRDTRPEEILQAIAKTKTKEYRKSMAYLHGNSFADGRTLFKFPSAVANKRPDYSYRAIKWCAYRGKGRDEAKSLDFAFLEYAGKKSPTPGSMVVGFCLQESIQRERQLPVLEGYGIVRGFMSRTGVIISRTHHANAYRVTSICQIDGDIEPVVRSFLEEVLQESVGAIVRLQGLLDRQRVSSMKFLEQWEWVANSDRKVCAVCTKGFFFHRKHHCRACGEVVCSSCAPLRELDEPVYDITQLRICQSCMVLAGSKVVESNNLINETVTSSENANSHDTGKVTPKNNPMDDRRFQEMENNDRAHRPSDAARMLLQDGTPQATPRRRRLSSMSNFIKDPQGATQTLVHLVDQIRDARDTINITISDGGESHSPFGEEDAYSELYDQANRLRQTVEGDHDADGHELDDDASDLFGSVMDLTFQAARATRFAGEKVLSSRASDFDDFEEVEDVLNSPSSNPDDFSGSTDPYAPSNYNRLMKYGAQQERAAAARAAEQARLAPPLPPRRPPVRPKPRQDARQDPKVRLLEKKIMDLERELRDAHRKLSFFEVDEPEPEYNHLPVLHEDPYFDADDFLRQTQLQQEPRDGGKPRPKSDGTLKPNLPPPIGIDFDENHPRDIASAPRPPLPPTSGRGGGRANTIGRAPSTADMVSELHGVMNSIEMVKPRRASASTMSPPPQPGSNRSSLSRSRPPPPPLPMSAKRMYIDENGQLVEEVQTPKASPKTSGLEKTASSTASYQHFLNTSFDPSVDDSVLDSERYHELMAHNDVDPEDQMDLSFSEASGSHHNFFGQHDANPAFFGNESMPSNRPPPRGADVPPARPSPVLRRGPYDETDELRALADGLTRPRSISAPFRSNSQLGGSPTQERGQRPVWSDGASVRREAAQTQVLPRHPEDAVVEIRACLASLHRECPSQWEHHRKLVSVFKILKSLHRDGARSRFRSLNYEDIRYEKALQETPSVIKLLKLAGYISLPQKLTMRNVDPQYLALFLTEIDFEINEMQASQDYL</sequence>
<gene>
    <name evidence="7" type="ORF">Poli38472_007159</name>
</gene>
<dbReference type="PROSITE" id="PS50178">
    <property type="entry name" value="ZF_FYVE"/>
    <property type="match status" value="1"/>
</dbReference>